<evidence type="ECO:0000313" key="5">
    <source>
        <dbReference type="Proteomes" id="UP000266426"/>
    </source>
</evidence>
<dbReference type="EMBL" id="QZJZ01000005">
    <property type="protein sequence ID" value="RJP62090.1"/>
    <property type="molecule type" value="Genomic_DNA"/>
</dbReference>
<dbReference type="CDD" id="cd09281">
    <property type="entry name" value="UPF0066"/>
    <property type="match status" value="1"/>
</dbReference>
<dbReference type="PROSITE" id="PS01318">
    <property type="entry name" value="TSAA_1"/>
    <property type="match status" value="1"/>
</dbReference>
<proteinExistence type="inferred from homology"/>
<sequence length="166" mass="18458">MDTIAFSPIGIIHSLFRGTVGVPIQPSLSQGALGTVEVYPEYMEGLASLDRFSHIYLIYYFHLSKGYSLTVKPFLDAASHGVFATRAPKRPNGIGISVVELMRIEKNVLHIKNIDIVDGTPLLDIKPYARTFDWYATTKDGWLADKTQGVTHHCADDRFTDKNTAT</sequence>
<name>A0A3A4R6Q0_9BACT</name>
<dbReference type="Proteomes" id="UP000266426">
    <property type="component" value="Unassembled WGS sequence"/>
</dbReference>
<accession>A0A3A4R6Q0</accession>
<keyword evidence="4" id="KW-0489">Methyltransferase</keyword>
<protein>
    <submittedName>
        <fullName evidence="4">tRNA (N6-threonylcarbamoyladenosine(37)-N6)-methyltransferase TrmO</fullName>
    </submittedName>
</protein>
<dbReference type="InterPro" id="IPR023368">
    <property type="entry name" value="UPF0066_cons_site"/>
</dbReference>
<dbReference type="PANTHER" id="PTHR12818">
    <property type="entry name" value="TRNA (ADENINE(37)-N6)-METHYLTRANSFERASE"/>
    <property type="match status" value="1"/>
</dbReference>
<comment type="caution">
    <text evidence="4">The sequence shown here is derived from an EMBL/GenBank/DDBJ whole genome shotgun (WGS) entry which is preliminary data.</text>
</comment>
<keyword evidence="1" id="KW-0949">S-adenosyl-L-methionine</keyword>
<evidence type="ECO:0000256" key="2">
    <source>
        <dbReference type="ARBA" id="ARBA00033753"/>
    </source>
</evidence>
<dbReference type="Pfam" id="PF01980">
    <property type="entry name" value="TrmO_N"/>
    <property type="match status" value="1"/>
</dbReference>
<evidence type="ECO:0000313" key="4">
    <source>
        <dbReference type="EMBL" id="RJP62090.1"/>
    </source>
</evidence>
<keyword evidence="4" id="KW-0808">Transferase</keyword>
<gene>
    <name evidence="4" type="primary">tsaA</name>
    <name evidence="4" type="ORF">C4541_00725</name>
</gene>
<dbReference type="PANTHER" id="PTHR12818:SF0">
    <property type="entry name" value="TRNA (ADENINE(37)-N6)-METHYLTRANSFERASE"/>
    <property type="match status" value="1"/>
</dbReference>
<evidence type="ECO:0000256" key="1">
    <source>
        <dbReference type="ARBA" id="ARBA00022691"/>
    </source>
</evidence>
<comment type="similarity">
    <text evidence="2">Belongs to the tRNA methyltransferase O family.</text>
</comment>
<feature type="domain" description="TsaA-like" evidence="3">
    <location>
        <begin position="6"/>
        <end position="137"/>
    </location>
</feature>
<evidence type="ECO:0000259" key="3">
    <source>
        <dbReference type="PROSITE" id="PS51668"/>
    </source>
</evidence>
<dbReference type="InterPro" id="IPR023370">
    <property type="entry name" value="TrmO-like_N"/>
</dbReference>
<dbReference type="Gene3D" id="2.40.30.70">
    <property type="entry name" value="YaeB-like"/>
    <property type="match status" value="1"/>
</dbReference>
<dbReference type="InterPro" id="IPR036414">
    <property type="entry name" value="YaeB_N_sf"/>
</dbReference>
<dbReference type="SUPFAM" id="SSF118196">
    <property type="entry name" value="YaeB-like"/>
    <property type="match status" value="1"/>
</dbReference>
<dbReference type="NCBIfam" id="TIGR00104">
    <property type="entry name" value="tRNA_TsaA"/>
    <property type="match status" value="1"/>
</dbReference>
<dbReference type="GO" id="GO:0008168">
    <property type="term" value="F:methyltransferase activity"/>
    <property type="evidence" value="ECO:0007669"/>
    <property type="project" value="UniProtKB-KW"/>
</dbReference>
<reference evidence="4 5" key="1">
    <citation type="journal article" date="2017" name="ISME J.">
        <title>Energy and carbon metabolisms in a deep terrestrial subsurface fluid microbial community.</title>
        <authorList>
            <person name="Momper L."/>
            <person name="Jungbluth S.P."/>
            <person name="Lee M.D."/>
            <person name="Amend J.P."/>
        </authorList>
    </citation>
    <scope>NUCLEOTIDE SEQUENCE [LARGE SCALE GENOMIC DNA]</scope>
    <source>
        <strain evidence="4">SURF_26</strain>
    </source>
</reference>
<dbReference type="InterPro" id="IPR036413">
    <property type="entry name" value="YaeB-like_sf"/>
</dbReference>
<dbReference type="GO" id="GO:0032259">
    <property type="term" value="P:methylation"/>
    <property type="evidence" value="ECO:0007669"/>
    <property type="project" value="UniProtKB-KW"/>
</dbReference>
<dbReference type="PROSITE" id="PS51668">
    <property type="entry name" value="TSAA_2"/>
    <property type="match status" value="1"/>
</dbReference>
<dbReference type="InterPro" id="IPR040372">
    <property type="entry name" value="YaeB-like"/>
</dbReference>
<dbReference type="AlphaFoldDB" id="A0A3A4R6Q0"/>
<organism evidence="4 5">
    <name type="scientific">Candidatus Auribacter fodinae</name>
    <dbReference type="NCBI Taxonomy" id="2093366"/>
    <lineage>
        <taxon>Bacteria</taxon>
        <taxon>Pseudomonadati</taxon>
        <taxon>Candidatus Auribacterota</taxon>
        <taxon>Candidatus Auribacteria</taxon>
        <taxon>Candidatus Auribacterales</taxon>
        <taxon>Candidatus Auribacteraceae</taxon>
        <taxon>Candidatus Auribacter</taxon>
    </lineage>
</organism>